<proteinExistence type="predicted"/>
<comment type="caution">
    <text evidence="2">The sequence shown here is derived from an EMBL/GenBank/DDBJ whole genome shotgun (WGS) entry which is preliminary data.</text>
</comment>
<dbReference type="eggNOG" id="ENOG5030PJI">
    <property type="taxonomic scope" value="Bacteria"/>
</dbReference>
<dbReference type="OrthoDB" id="2138638at2"/>
<evidence type="ECO:0008006" key="4">
    <source>
        <dbReference type="Google" id="ProtNLM"/>
    </source>
</evidence>
<feature type="chain" id="PRO_5006404914" description="Lipoprotein" evidence="1">
    <location>
        <begin position="31"/>
        <end position="215"/>
    </location>
</feature>
<feature type="signal peptide" evidence="1">
    <location>
        <begin position="1"/>
        <end position="30"/>
    </location>
</feature>
<dbReference type="PATRIC" id="fig|1267003.4.peg.2392"/>
<dbReference type="EMBL" id="AZCZ01000009">
    <property type="protein sequence ID" value="KRK37655.1"/>
    <property type="molecule type" value="Genomic_DNA"/>
</dbReference>
<keyword evidence="1" id="KW-0732">Signal</keyword>
<name>A0A0R1H4P0_9LACO</name>
<dbReference type="AlphaFoldDB" id="A0A0R1H4P0"/>
<reference evidence="2 3" key="1">
    <citation type="journal article" date="2015" name="Genome Announc.">
        <title>Expanding the biotechnology potential of lactobacilli through comparative genomics of 213 strains and associated genera.</title>
        <authorList>
            <person name="Sun Z."/>
            <person name="Harris H.M."/>
            <person name="McCann A."/>
            <person name="Guo C."/>
            <person name="Argimon S."/>
            <person name="Zhang W."/>
            <person name="Yang X."/>
            <person name="Jeffery I.B."/>
            <person name="Cooney J.C."/>
            <person name="Kagawa T.F."/>
            <person name="Liu W."/>
            <person name="Song Y."/>
            <person name="Salvetti E."/>
            <person name="Wrobel A."/>
            <person name="Rasinkangas P."/>
            <person name="Parkhill J."/>
            <person name="Rea M.C."/>
            <person name="O'Sullivan O."/>
            <person name="Ritari J."/>
            <person name="Douillard F.P."/>
            <person name="Paul Ross R."/>
            <person name="Yang R."/>
            <person name="Briner A.E."/>
            <person name="Felis G.E."/>
            <person name="de Vos W.M."/>
            <person name="Barrangou R."/>
            <person name="Klaenhammer T.R."/>
            <person name="Caufield P.W."/>
            <person name="Cui Y."/>
            <person name="Zhang H."/>
            <person name="O'Toole P.W."/>
        </authorList>
    </citation>
    <scope>NUCLEOTIDE SEQUENCE [LARGE SCALE GENOMIC DNA]</scope>
    <source>
        <strain evidence="2 3">ATCC 53295</strain>
    </source>
</reference>
<sequence length="215" mass="22572">MQRKTKIITAVTAALAVITLGSGTVLEMHAANDVSSVSQTTAPSTVHADSAKLTADSASGTKQNYTVKYTDKNTGDQSATLQKKTYGSSNRAESQVDYVGTNTEGAKVKLNGRTTAVVQGVMGHTYVHWNKGDWSVTAVASNADETGTPTQFAKQVNQQITSSSLPKSADTGAITVYSGTEKQQANSVSWQKGKQLYTVSGKTAASTVKLAQDTD</sequence>
<dbReference type="RefSeq" id="WP_020088943.1">
    <property type="nucleotide sequence ID" value="NZ_AZCZ01000009.1"/>
</dbReference>
<keyword evidence="3" id="KW-1185">Reference proteome</keyword>
<protein>
    <recommendedName>
        <fullName evidence="4">Lipoprotein</fullName>
    </recommendedName>
</protein>
<dbReference type="Proteomes" id="UP000051176">
    <property type="component" value="Unassembled WGS sequence"/>
</dbReference>
<organism evidence="2 3">
    <name type="scientific">Levilactobacillus parabrevis ATCC 53295</name>
    <dbReference type="NCBI Taxonomy" id="1267003"/>
    <lineage>
        <taxon>Bacteria</taxon>
        <taxon>Bacillati</taxon>
        <taxon>Bacillota</taxon>
        <taxon>Bacilli</taxon>
        <taxon>Lactobacillales</taxon>
        <taxon>Lactobacillaceae</taxon>
        <taxon>Levilactobacillus</taxon>
    </lineage>
</organism>
<evidence type="ECO:0000313" key="3">
    <source>
        <dbReference type="Proteomes" id="UP000051176"/>
    </source>
</evidence>
<accession>A0A0R1H4P0</accession>
<evidence type="ECO:0000313" key="2">
    <source>
        <dbReference type="EMBL" id="KRK37655.1"/>
    </source>
</evidence>
<evidence type="ECO:0000256" key="1">
    <source>
        <dbReference type="SAM" id="SignalP"/>
    </source>
</evidence>
<dbReference type="STRING" id="357278.IV61_GL002299"/>
<gene>
    <name evidence="2" type="ORF">FD07_GL002263</name>
</gene>